<dbReference type="HOGENOM" id="CLU_079046_1_0_11"/>
<name>F8A2W2_CELGA</name>
<dbReference type="STRING" id="593907.Celgi_0151"/>
<dbReference type="Proteomes" id="UP000000485">
    <property type="component" value="Chromosome"/>
</dbReference>
<dbReference type="PROSITE" id="PS50921">
    <property type="entry name" value="ANTAR"/>
    <property type="match status" value="1"/>
</dbReference>
<keyword evidence="3" id="KW-1185">Reference proteome</keyword>
<evidence type="ECO:0000313" key="3">
    <source>
        <dbReference type="Proteomes" id="UP000000485"/>
    </source>
</evidence>
<dbReference type="GO" id="GO:0003723">
    <property type="term" value="F:RNA binding"/>
    <property type="evidence" value="ECO:0007669"/>
    <property type="project" value="InterPro"/>
</dbReference>
<dbReference type="EMBL" id="CP002665">
    <property type="protein sequence ID" value="AEI10679.1"/>
    <property type="molecule type" value="Genomic_DNA"/>
</dbReference>
<dbReference type="eggNOG" id="COG3707">
    <property type="taxonomic scope" value="Bacteria"/>
</dbReference>
<dbReference type="AlphaFoldDB" id="F8A2W2"/>
<dbReference type="InterPro" id="IPR036388">
    <property type="entry name" value="WH-like_DNA-bd_sf"/>
</dbReference>
<evidence type="ECO:0000313" key="2">
    <source>
        <dbReference type="EMBL" id="AEI10679.1"/>
    </source>
</evidence>
<dbReference type="InterPro" id="IPR005561">
    <property type="entry name" value="ANTAR"/>
</dbReference>
<accession>F8A2W2</accession>
<dbReference type="Pfam" id="PF03861">
    <property type="entry name" value="ANTAR"/>
    <property type="match status" value="1"/>
</dbReference>
<feature type="domain" description="ANTAR" evidence="1">
    <location>
        <begin position="118"/>
        <end position="179"/>
    </location>
</feature>
<reference evidence="3" key="1">
    <citation type="submission" date="2011-04" db="EMBL/GenBank/DDBJ databases">
        <title>Complete sequence of Cellvibrio gilvus ATCC 13127.</title>
        <authorList>
            <person name="Lucas S."/>
            <person name="Han J."/>
            <person name="Lapidus A."/>
            <person name="Cheng J.-F."/>
            <person name="Goodwin L."/>
            <person name="Pitluck S."/>
            <person name="Peters L."/>
            <person name="Munk A."/>
            <person name="Detter J.C."/>
            <person name="Han C."/>
            <person name="Tapia R."/>
            <person name="Land M."/>
            <person name="Hauser L."/>
            <person name="Kyrpides N."/>
            <person name="Ivanova N."/>
            <person name="Ovchinnikova G."/>
            <person name="Pagani I."/>
            <person name="Mead D."/>
            <person name="Brumm P."/>
            <person name="Woyke T."/>
        </authorList>
    </citation>
    <scope>NUCLEOTIDE SEQUENCE [LARGE SCALE GENOMIC DNA]</scope>
    <source>
        <strain evidence="3">ATCC 13127 / NRRL B-14078</strain>
    </source>
</reference>
<dbReference type="KEGG" id="cga:Celgi_0151"/>
<gene>
    <name evidence="2" type="ordered locus">Celgi_0151</name>
</gene>
<dbReference type="Gene3D" id="1.10.10.10">
    <property type="entry name" value="Winged helix-like DNA-binding domain superfamily/Winged helix DNA-binding domain"/>
    <property type="match status" value="1"/>
</dbReference>
<dbReference type="RefSeq" id="WP_013882209.1">
    <property type="nucleotide sequence ID" value="NC_015671.1"/>
</dbReference>
<proteinExistence type="predicted"/>
<dbReference type="OrthoDB" id="3787288at2"/>
<dbReference type="SMART" id="SM01012">
    <property type="entry name" value="ANTAR"/>
    <property type="match status" value="1"/>
</dbReference>
<dbReference type="Gene3D" id="3.30.450.20">
    <property type="entry name" value="PAS domain"/>
    <property type="match status" value="1"/>
</dbReference>
<organism evidence="2 3">
    <name type="scientific">Cellulomonas gilvus (strain ATCC 13127 / NRRL B-14078)</name>
    <name type="common">Cellvibrio gilvus</name>
    <dbReference type="NCBI Taxonomy" id="593907"/>
    <lineage>
        <taxon>Bacteria</taxon>
        <taxon>Bacillati</taxon>
        <taxon>Actinomycetota</taxon>
        <taxon>Actinomycetes</taxon>
        <taxon>Micrococcales</taxon>
        <taxon>Cellulomonadaceae</taxon>
        <taxon>Cellulomonas</taxon>
    </lineage>
</organism>
<protein>
    <submittedName>
        <fullName evidence="2">ANTAR domain protein</fullName>
    </submittedName>
</protein>
<sequence length="222" mass="23797">MREQAPAPPLGGRFVVDLTTDSWWWSDGLYRLLGYQADGVTPGADRLLAHTDRAARAWWADAFARWRGGEVAVLGTVAMQDRQGRSFEAVVAGGVQDAPVGATGVVVDGWVLRTPDLGADALVVEERIAAEVRTRETIDEAKGIVAAALGTDPGTGFDLLREAATRRAVPVRVLAQHIVRKAPSVEVASLEEWLRDLMEMAARGDAGQRHPDAADEPAASPQ</sequence>
<evidence type="ECO:0000259" key="1">
    <source>
        <dbReference type="PROSITE" id="PS50921"/>
    </source>
</evidence>